<protein>
    <submittedName>
        <fullName evidence="1">Uncharacterized protein</fullName>
    </submittedName>
</protein>
<dbReference type="Proteomes" id="UP001186974">
    <property type="component" value="Unassembled WGS sequence"/>
</dbReference>
<proteinExistence type="predicted"/>
<accession>A0ACC3DXG7</accession>
<dbReference type="EMBL" id="JAWDJW010000133">
    <property type="protein sequence ID" value="KAK3081545.1"/>
    <property type="molecule type" value="Genomic_DNA"/>
</dbReference>
<sequence length="193" mass="21437">MADSRHVTISYNSSSDDSPMYITGDFNDWQPKAMMRSGPNLFEHIVVVPAETEVIRYKFRIGDNHWVHDGTVAAEPDGYGGYNSRLDLPVLVSAPERESSPSDDEMAHTVVLNSPNLRAVQDSQLSSPQQDSLHAFLHREKAFPDDEVDESDDEFVSADEYEFVSLCSNDDIVSQSDFSVSESSGLGHSVEAY</sequence>
<name>A0ACC3DXG7_9PEZI</name>
<evidence type="ECO:0000313" key="1">
    <source>
        <dbReference type="EMBL" id="KAK3081545.1"/>
    </source>
</evidence>
<keyword evidence="2" id="KW-1185">Reference proteome</keyword>
<reference evidence="1" key="1">
    <citation type="submission" date="2024-09" db="EMBL/GenBank/DDBJ databases">
        <title>Black Yeasts Isolated from many extreme environments.</title>
        <authorList>
            <person name="Coleine C."/>
            <person name="Stajich J.E."/>
            <person name="Selbmann L."/>
        </authorList>
    </citation>
    <scope>NUCLEOTIDE SEQUENCE</scope>
    <source>
        <strain evidence="1">CCFEE 5737</strain>
    </source>
</reference>
<gene>
    <name evidence="1" type="ORF">LTS18_005578</name>
</gene>
<organism evidence="1 2">
    <name type="scientific">Coniosporium uncinatum</name>
    <dbReference type="NCBI Taxonomy" id="93489"/>
    <lineage>
        <taxon>Eukaryota</taxon>
        <taxon>Fungi</taxon>
        <taxon>Dikarya</taxon>
        <taxon>Ascomycota</taxon>
        <taxon>Pezizomycotina</taxon>
        <taxon>Dothideomycetes</taxon>
        <taxon>Dothideomycetes incertae sedis</taxon>
        <taxon>Coniosporium</taxon>
    </lineage>
</organism>
<evidence type="ECO:0000313" key="2">
    <source>
        <dbReference type="Proteomes" id="UP001186974"/>
    </source>
</evidence>
<comment type="caution">
    <text evidence="1">The sequence shown here is derived from an EMBL/GenBank/DDBJ whole genome shotgun (WGS) entry which is preliminary data.</text>
</comment>